<organism evidence="1">
    <name type="scientific">Medicago truncatula</name>
    <name type="common">Barrel medic</name>
    <name type="synonym">Medicago tribuloides</name>
    <dbReference type="NCBI Taxonomy" id="3880"/>
    <lineage>
        <taxon>Eukaryota</taxon>
        <taxon>Viridiplantae</taxon>
        <taxon>Streptophyta</taxon>
        <taxon>Embryophyta</taxon>
        <taxon>Tracheophyta</taxon>
        <taxon>Spermatophyta</taxon>
        <taxon>Magnoliopsida</taxon>
        <taxon>eudicotyledons</taxon>
        <taxon>Gunneridae</taxon>
        <taxon>Pentapetalae</taxon>
        <taxon>rosids</taxon>
        <taxon>fabids</taxon>
        <taxon>Fabales</taxon>
        <taxon>Fabaceae</taxon>
        <taxon>Papilionoideae</taxon>
        <taxon>50 kb inversion clade</taxon>
        <taxon>NPAAA clade</taxon>
        <taxon>Hologalegina</taxon>
        <taxon>IRL clade</taxon>
        <taxon>Trifolieae</taxon>
        <taxon>Medicago</taxon>
    </lineage>
</organism>
<sequence>MDGKSAPVILGHPFIHKAQIKPDVDENTITIKDRDLVVYYNLLLRATHSTRNQGCKWMSSFEPS</sequence>
<evidence type="ECO:0000313" key="1">
    <source>
        <dbReference type="EMBL" id="ABN09126.1"/>
    </source>
</evidence>
<reference evidence="1" key="2">
    <citation type="submission" date="2007-03" db="EMBL/GenBank/DDBJ databases">
        <authorList>
            <consortium name="The International Medicago Genome Annotation Group"/>
        </authorList>
    </citation>
    <scope>NUCLEOTIDE SEQUENCE</scope>
</reference>
<protein>
    <submittedName>
        <fullName evidence="1">Uncharacterized protein</fullName>
    </submittedName>
</protein>
<dbReference type="EMBL" id="AC174467">
    <property type="protein sequence ID" value="ABN09126.1"/>
    <property type="molecule type" value="Genomic_DNA"/>
</dbReference>
<dbReference type="AlphaFoldDB" id="A2Q6A6"/>
<gene>
    <name evidence="1" type="ORF">MtrDRAFT_AC174467g22v1</name>
</gene>
<proteinExistence type="predicted"/>
<name>A2Q6A6_MEDTR</name>
<accession>A2Q6A6</accession>
<reference evidence="1" key="1">
    <citation type="submission" date="2006-02" db="EMBL/GenBank/DDBJ databases">
        <authorList>
            <person name="Town C.D."/>
        </authorList>
    </citation>
    <scope>NUCLEOTIDE SEQUENCE</scope>
</reference>